<feature type="compositionally biased region" description="Polar residues" evidence="6">
    <location>
        <begin position="820"/>
        <end position="829"/>
    </location>
</feature>
<feature type="compositionally biased region" description="Low complexity" evidence="6">
    <location>
        <begin position="314"/>
        <end position="331"/>
    </location>
</feature>
<evidence type="ECO:0000313" key="9">
    <source>
        <dbReference type="Proteomes" id="UP000654370"/>
    </source>
</evidence>
<dbReference type="InterPro" id="IPR016024">
    <property type="entry name" value="ARM-type_fold"/>
</dbReference>
<dbReference type="OrthoDB" id="46159at2759"/>
<protein>
    <recommendedName>
        <fullName evidence="7">TOG domain-containing protein</fullName>
    </recommendedName>
</protein>
<evidence type="ECO:0000256" key="2">
    <source>
        <dbReference type="ARBA" id="ARBA00009549"/>
    </source>
</evidence>
<feature type="compositionally biased region" description="Low complexity" evidence="6">
    <location>
        <begin position="267"/>
        <end position="294"/>
    </location>
</feature>
<feature type="compositionally biased region" description="Polar residues" evidence="6">
    <location>
        <begin position="753"/>
        <end position="774"/>
    </location>
</feature>
<dbReference type="AlphaFoldDB" id="A0A8H7PPP1"/>
<reference evidence="8" key="1">
    <citation type="submission" date="2020-12" db="EMBL/GenBank/DDBJ databases">
        <title>Metabolic potential, ecology and presence of endohyphal bacteria is reflected in genomic diversity of Mucoromycotina.</title>
        <authorList>
            <person name="Muszewska A."/>
            <person name="Okrasinska A."/>
            <person name="Steczkiewicz K."/>
            <person name="Drgas O."/>
            <person name="Orlowska M."/>
            <person name="Perlinska-Lenart U."/>
            <person name="Aleksandrzak-Piekarczyk T."/>
            <person name="Szatraj K."/>
            <person name="Zielenkiewicz U."/>
            <person name="Pilsyk S."/>
            <person name="Malc E."/>
            <person name="Mieczkowski P."/>
            <person name="Kruszewska J.S."/>
            <person name="Biernat P."/>
            <person name="Pawlowska J."/>
        </authorList>
    </citation>
    <scope>NUCLEOTIDE SEQUENCE</scope>
    <source>
        <strain evidence="8">WA0000067209</strain>
    </source>
</reference>
<feature type="region of interest" description="Disordered" evidence="6">
    <location>
        <begin position="733"/>
        <end position="829"/>
    </location>
</feature>
<evidence type="ECO:0000259" key="7">
    <source>
        <dbReference type="SMART" id="SM01349"/>
    </source>
</evidence>
<evidence type="ECO:0000313" key="8">
    <source>
        <dbReference type="EMBL" id="KAG2177957.1"/>
    </source>
</evidence>
<dbReference type="GO" id="GO:0008017">
    <property type="term" value="F:microtubule binding"/>
    <property type="evidence" value="ECO:0007669"/>
    <property type="project" value="TreeGrafter"/>
</dbReference>
<keyword evidence="5" id="KW-0498">Mitosis</keyword>
<feature type="region of interest" description="Disordered" evidence="6">
    <location>
        <begin position="239"/>
        <end position="390"/>
    </location>
</feature>
<dbReference type="GO" id="GO:0005876">
    <property type="term" value="C:spindle microtubule"/>
    <property type="evidence" value="ECO:0007669"/>
    <property type="project" value="TreeGrafter"/>
</dbReference>
<name>A0A8H7PPP1_MORIS</name>
<dbReference type="GO" id="GO:0005815">
    <property type="term" value="C:microtubule organizing center"/>
    <property type="evidence" value="ECO:0007669"/>
    <property type="project" value="TreeGrafter"/>
</dbReference>
<evidence type="ECO:0000256" key="5">
    <source>
        <dbReference type="ARBA" id="ARBA00022776"/>
    </source>
</evidence>
<sequence length="1122" mass="123190">MSNTDAPAAAHIASLQDLNAEFSNMQTHFKDKESEFNWEARESSIIHLRALLHGNAVQDWPNEFAQGIHDLTDAILKGLHSLRTTLSLASLSMISDLASCLGGLLDNYTYDTLLQNLLRCALLSKKLTATSSMATTITFLTETPYHSKVMPHIWALFSDKNIQARHYATVYASSFAQAHGGKAKGPFERSGGLDILIKIIQKGLADAAPVVRTAARDGFWIFYSQWRDRGERLLKSLDQNTQKQLQRSKPGTIAAGPPPSQTNRTASSSSLGSVTSQRPTLKTSNTSLRSSTSIHSDHSKSKYSSTSNIPKTVSPSISNTSSASNESQISSHNRKALASSKSTTSKYLPTPKTTVPSNSAHLVTPHSSSGLRKKSMTPRRQSVSELIRSDDDNARSTGILTIAEKLLEAPYTFGTISTPTPGLPSNSIMVPALISTLKKPSSPACATLMSWDGIAGVVGKLCSVEQFTPPLILAMELEQANQPTHNVLMAGLHRWKRLLRRFDANLPQILLKTFLVTLAGQQHSNGSGDSSHLDHSSRQIVAATLIEWMDELACVVVGLYSDDADESAEDKATAEAWLGEDEDLAPAWFENDTNLRKYLGKLIPILLSTTPSSSHYQPLLQLIGHLRLVHESVFQAILVTLDAAVVDRLCRALGISSPLPGMKEQDIHQHSMQDLLESEDASTFQKAGMDVDSTDVTEDISKISLEHLEDEPEMEAEIATLAVLSAERLMKNGKHAPETEEEPAKEKEKESTVKVTLQQPSNGQETNDTLQQTPQREKPSLIHTPPSWSRRQYSDEPTLQQGGIADANDDMENTKRHKTTQATNNSPFSRSIKNRSATLIPLIARLNSGAQGPDEAMFKKLVRLAKENPVMQRWDQGGSSAEGADLWNGEKNDGGNFRDLVLATFPYLSQTDDGKNNEIDVLHLLKQLLLCQPGLWKYWCVTSPVDEGISINAITTLLFQYRASSVANVISAVDDTLDTFFFTLDGDICLDTLFSFLSSKLDDQPAANPEDSWAITHLNPITSAFSYLAKVAPRCDPHRTDEKLAADASRILVKGCNYPQVSARKACVDAIVNLNQLIPGGIIKHLQDLRDDQMRLVQHYINKAQSKALHKEASPMQRLYSS</sequence>
<feature type="compositionally biased region" description="Basic and acidic residues" evidence="6">
    <location>
        <begin position="735"/>
        <end position="752"/>
    </location>
</feature>
<dbReference type="PANTHER" id="PTHR21567">
    <property type="entry name" value="CLASP"/>
    <property type="match status" value="1"/>
</dbReference>
<keyword evidence="4" id="KW-0493">Microtubule</keyword>
<comment type="subcellular location">
    <subcellularLocation>
        <location evidence="1">Cytoplasm</location>
        <location evidence="1">Cytoskeleton</location>
        <location evidence="1">Spindle</location>
    </subcellularLocation>
</comment>
<keyword evidence="3" id="KW-0132">Cell division</keyword>
<feature type="compositionally biased region" description="Polar residues" evidence="6">
    <location>
        <begin position="786"/>
        <end position="801"/>
    </location>
</feature>
<comment type="similarity">
    <text evidence="2">Belongs to the CLASP family.</text>
</comment>
<feature type="domain" description="TOG" evidence="7">
    <location>
        <begin position="11"/>
        <end position="258"/>
    </location>
</feature>
<gene>
    <name evidence="8" type="ORF">INT43_003204</name>
</gene>
<dbReference type="InterPro" id="IPR011989">
    <property type="entry name" value="ARM-like"/>
</dbReference>
<organism evidence="8 9">
    <name type="scientific">Mortierella isabellina</name>
    <name type="common">Filamentous fungus</name>
    <name type="synonym">Umbelopsis isabellina</name>
    <dbReference type="NCBI Taxonomy" id="91625"/>
    <lineage>
        <taxon>Eukaryota</taxon>
        <taxon>Fungi</taxon>
        <taxon>Fungi incertae sedis</taxon>
        <taxon>Mucoromycota</taxon>
        <taxon>Mucoromycotina</taxon>
        <taxon>Umbelopsidomycetes</taxon>
        <taxon>Umbelopsidales</taxon>
        <taxon>Umbelopsidaceae</taxon>
        <taxon>Umbelopsis</taxon>
    </lineage>
</organism>
<dbReference type="GO" id="GO:0005881">
    <property type="term" value="C:cytoplasmic microtubule"/>
    <property type="evidence" value="ECO:0007669"/>
    <property type="project" value="TreeGrafter"/>
</dbReference>
<dbReference type="InterPro" id="IPR034085">
    <property type="entry name" value="TOG"/>
</dbReference>
<dbReference type="Pfam" id="PF12348">
    <property type="entry name" value="CLASP_N"/>
    <property type="match status" value="1"/>
</dbReference>
<feature type="compositionally biased region" description="Polar residues" evidence="6">
    <location>
        <begin position="351"/>
        <end position="370"/>
    </location>
</feature>
<dbReference type="PANTHER" id="PTHR21567:SF9">
    <property type="entry name" value="CLIP-ASSOCIATING PROTEIN"/>
    <property type="match status" value="1"/>
</dbReference>
<keyword evidence="9" id="KW-1185">Reference proteome</keyword>
<dbReference type="GO" id="GO:0051301">
    <property type="term" value="P:cell division"/>
    <property type="evidence" value="ECO:0007669"/>
    <property type="project" value="UniProtKB-KW"/>
</dbReference>
<accession>A0A8H7PPP1</accession>
<dbReference type="SMART" id="SM01349">
    <property type="entry name" value="TOG"/>
    <property type="match status" value="1"/>
</dbReference>
<evidence type="ECO:0000256" key="4">
    <source>
        <dbReference type="ARBA" id="ARBA00022701"/>
    </source>
</evidence>
<comment type="caution">
    <text evidence="8">The sequence shown here is derived from an EMBL/GenBank/DDBJ whole genome shotgun (WGS) entry which is preliminary data.</text>
</comment>
<dbReference type="EMBL" id="JAEPQZ010000008">
    <property type="protein sequence ID" value="KAG2177957.1"/>
    <property type="molecule type" value="Genomic_DNA"/>
</dbReference>
<dbReference type="InterPro" id="IPR024395">
    <property type="entry name" value="CLASP_N_dom"/>
</dbReference>
<keyword evidence="5" id="KW-0131">Cell cycle</keyword>
<evidence type="ECO:0000256" key="6">
    <source>
        <dbReference type="SAM" id="MobiDB-lite"/>
    </source>
</evidence>
<proteinExistence type="inferred from homology"/>
<evidence type="ECO:0000256" key="1">
    <source>
        <dbReference type="ARBA" id="ARBA00004186"/>
    </source>
</evidence>
<dbReference type="Gene3D" id="1.25.10.10">
    <property type="entry name" value="Leucine-rich Repeat Variant"/>
    <property type="match status" value="2"/>
</dbReference>
<evidence type="ECO:0000256" key="3">
    <source>
        <dbReference type="ARBA" id="ARBA00022618"/>
    </source>
</evidence>
<dbReference type="GO" id="GO:0090307">
    <property type="term" value="P:mitotic spindle assembly"/>
    <property type="evidence" value="ECO:0007669"/>
    <property type="project" value="TreeGrafter"/>
</dbReference>
<dbReference type="Proteomes" id="UP000654370">
    <property type="component" value="Unassembled WGS sequence"/>
</dbReference>
<feature type="compositionally biased region" description="Polar residues" evidence="6">
    <location>
        <begin position="239"/>
        <end position="249"/>
    </location>
</feature>
<dbReference type="SUPFAM" id="SSF48371">
    <property type="entry name" value="ARM repeat"/>
    <property type="match status" value="1"/>
</dbReference>
<dbReference type="GO" id="GO:1990023">
    <property type="term" value="C:mitotic spindle midzone"/>
    <property type="evidence" value="ECO:0007669"/>
    <property type="project" value="TreeGrafter"/>
</dbReference>